<evidence type="ECO:0000256" key="18">
    <source>
        <dbReference type="RuleBase" id="RU003938"/>
    </source>
</evidence>
<evidence type="ECO:0000256" key="8">
    <source>
        <dbReference type="ARBA" id="ARBA00022475"/>
    </source>
</evidence>
<comment type="similarity">
    <text evidence="5 18">Belongs to the CDS family.</text>
</comment>
<keyword evidence="14" id="KW-0443">Lipid metabolism</keyword>
<dbReference type="PROSITE" id="PS01315">
    <property type="entry name" value="CDS"/>
    <property type="match status" value="1"/>
</dbReference>
<comment type="pathway">
    <text evidence="3 18">Phospholipid metabolism; CDP-diacylglycerol biosynthesis; CDP-diacylglycerol from sn-glycerol 3-phosphate: step 3/3.</text>
</comment>
<dbReference type="Proteomes" id="UP001524587">
    <property type="component" value="Unassembled WGS sequence"/>
</dbReference>
<feature type="transmembrane region" description="Helical" evidence="19">
    <location>
        <begin position="225"/>
        <end position="245"/>
    </location>
</feature>
<keyword evidence="17" id="KW-1208">Phospholipid metabolism</keyword>
<evidence type="ECO:0000256" key="3">
    <source>
        <dbReference type="ARBA" id="ARBA00005119"/>
    </source>
</evidence>
<evidence type="ECO:0000256" key="11">
    <source>
        <dbReference type="ARBA" id="ARBA00022692"/>
    </source>
</evidence>
<keyword evidence="8" id="KW-1003">Cell membrane</keyword>
<name>A0ABT1W3P4_9PROT</name>
<evidence type="ECO:0000256" key="13">
    <source>
        <dbReference type="ARBA" id="ARBA00022989"/>
    </source>
</evidence>
<evidence type="ECO:0000313" key="21">
    <source>
        <dbReference type="Proteomes" id="UP001524587"/>
    </source>
</evidence>
<keyword evidence="16" id="KW-0594">Phospholipid biosynthesis</keyword>
<keyword evidence="10 18" id="KW-0808">Transferase</keyword>
<evidence type="ECO:0000256" key="1">
    <source>
        <dbReference type="ARBA" id="ARBA00001698"/>
    </source>
</evidence>
<dbReference type="EMBL" id="JAMSKV010000001">
    <property type="protein sequence ID" value="MCQ8277358.1"/>
    <property type="molecule type" value="Genomic_DNA"/>
</dbReference>
<accession>A0ABT1W3P4</accession>
<dbReference type="PANTHER" id="PTHR46382:SF1">
    <property type="entry name" value="PHOSPHATIDATE CYTIDYLYLTRANSFERASE"/>
    <property type="match status" value="1"/>
</dbReference>
<keyword evidence="21" id="KW-1185">Reference proteome</keyword>
<comment type="caution">
    <text evidence="20">The sequence shown here is derived from an EMBL/GenBank/DDBJ whole genome shotgun (WGS) entry which is preliminary data.</text>
</comment>
<evidence type="ECO:0000256" key="10">
    <source>
        <dbReference type="ARBA" id="ARBA00022679"/>
    </source>
</evidence>
<feature type="transmembrane region" description="Helical" evidence="19">
    <location>
        <begin position="96"/>
        <end position="121"/>
    </location>
</feature>
<dbReference type="PANTHER" id="PTHR46382">
    <property type="entry name" value="PHOSPHATIDATE CYTIDYLYLTRANSFERASE"/>
    <property type="match status" value="1"/>
</dbReference>
<evidence type="ECO:0000256" key="19">
    <source>
        <dbReference type="SAM" id="Phobius"/>
    </source>
</evidence>
<evidence type="ECO:0000313" key="20">
    <source>
        <dbReference type="EMBL" id="MCQ8277358.1"/>
    </source>
</evidence>
<keyword evidence="13 19" id="KW-1133">Transmembrane helix</keyword>
<keyword evidence="12 18" id="KW-0548">Nucleotidyltransferase</keyword>
<evidence type="ECO:0000256" key="16">
    <source>
        <dbReference type="ARBA" id="ARBA00023209"/>
    </source>
</evidence>
<dbReference type="GO" id="GO:0016779">
    <property type="term" value="F:nucleotidyltransferase activity"/>
    <property type="evidence" value="ECO:0007669"/>
    <property type="project" value="UniProtKB-KW"/>
</dbReference>
<keyword evidence="11 18" id="KW-0812">Transmembrane</keyword>
<evidence type="ECO:0000256" key="2">
    <source>
        <dbReference type="ARBA" id="ARBA00004651"/>
    </source>
</evidence>
<dbReference type="InterPro" id="IPR000374">
    <property type="entry name" value="PC_trans"/>
</dbReference>
<feature type="transmembrane region" description="Helical" evidence="19">
    <location>
        <begin position="197"/>
        <end position="219"/>
    </location>
</feature>
<evidence type="ECO:0000256" key="5">
    <source>
        <dbReference type="ARBA" id="ARBA00010185"/>
    </source>
</evidence>
<evidence type="ECO:0000256" key="9">
    <source>
        <dbReference type="ARBA" id="ARBA00022516"/>
    </source>
</evidence>
<gene>
    <name evidence="20" type="ORF">NFI95_02690</name>
</gene>
<evidence type="ECO:0000256" key="15">
    <source>
        <dbReference type="ARBA" id="ARBA00023136"/>
    </source>
</evidence>
<feature type="transmembrane region" description="Helical" evidence="19">
    <location>
        <begin position="72"/>
        <end position="90"/>
    </location>
</feature>
<organism evidence="20 21">
    <name type="scientific">Endosaccharibacter trunci</name>
    <dbReference type="NCBI Taxonomy" id="2812733"/>
    <lineage>
        <taxon>Bacteria</taxon>
        <taxon>Pseudomonadati</taxon>
        <taxon>Pseudomonadota</taxon>
        <taxon>Alphaproteobacteria</taxon>
        <taxon>Acetobacterales</taxon>
        <taxon>Acetobacteraceae</taxon>
        <taxon>Endosaccharibacter</taxon>
    </lineage>
</organism>
<sequence length="315" mass="32241">MTLPRTETQARPPRDWRDLRLRLLSASVLLPAGLFCIWFGGPFFALMLLVLLVAAGIEWAGLLRIPLRSIRGIVLCLWPTLACLAALVMGDWWQAIWVLMAPLVLGAGVVAGTVAIGLAGLALLWLRLLPFGGQPGAAGQALGWSGLLDPDWGGAWFSVLFVVLVVIASDSGAYLVGRQIGGPKLAPSISPGKTRSGAVGGLLSAGLAGAILAVCLPSPLPVSGFGLAVSGALAGMLVGLVAQAGDLAESAFKRRCGVKDSGRSIPGHGGVLDRFDGLLAAAPLAALLSFLSPAGVPFWLAGAGLLAGGQAVRHF</sequence>
<proteinExistence type="inferred from homology"/>
<evidence type="ECO:0000256" key="7">
    <source>
        <dbReference type="ARBA" id="ARBA00019373"/>
    </source>
</evidence>
<evidence type="ECO:0000256" key="4">
    <source>
        <dbReference type="ARBA" id="ARBA00005189"/>
    </source>
</evidence>
<keyword evidence="9" id="KW-0444">Lipid biosynthesis</keyword>
<comment type="subcellular location">
    <subcellularLocation>
        <location evidence="2">Cell membrane</location>
        <topology evidence="2">Multi-pass membrane protein</topology>
    </subcellularLocation>
</comment>
<reference evidence="20 21" key="1">
    <citation type="submission" date="2022-06" db="EMBL/GenBank/DDBJ databases">
        <title>Endosaccharibacter gen. nov., sp. nov., endophytic bacteria isolated from sugarcane.</title>
        <authorList>
            <person name="Pitiwittayakul N."/>
            <person name="Yukphan P."/>
            <person name="Charoenyingcharoen P."/>
            <person name="Tanasupawat S."/>
        </authorList>
    </citation>
    <scope>NUCLEOTIDE SEQUENCE [LARGE SCALE GENOMIC DNA]</scope>
    <source>
        <strain evidence="20 21">KSS8</strain>
    </source>
</reference>
<dbReference type="RefSeq" id="WP_422862785.1">
    <property type="nucleotide sequence ID" value="NZ_JAMSKV010000001.1"/>
</dbReference>
<evidence type="ECO:0000256" key="6">
    <source>
        <dbReference type="ARBA" id="ARBA00012487"/>
    </source>
</evidence>
<dbReference type="Pfam" id="PF01148">
    <property type="entry name" value="CTP_transf_1"/>
    <property type="match status" value="1"/>
</dbReference>
<comment type="pathway">
    <text evidence="4">Lipid metabolism.</text>
</comment>
<feature type="transmembrane region" description="Helical" evidence="19">
    <location>
        <begin position="21"/>
        <end position="40"/>
    </location>
</feature>
<feature type="transmembrane region" description="Helical" evidence="19">
    <location>
        <begin position="154"/>
        <end position="176"/>
    </location>
</feature>
<evidence type="ECO:0000256" key="17">
    <source>
        <dbReference type="ARBA" id="ARBA00023264"/>
    </source>
</evidence>
<protein>
    <recommendedName>
        <fullName evidence="7 18">Phosphatidate cytidylyltransferase</fullName>
        <ecNumber evidence="6 18">2.7.7.41</ecNumber>
    </recommendedName>
</protein>
<keyword evidence="15 19" id="KW-0472">Membrane</keyword>
<dbReference type="EC" id="2.7.7.41" evidence="6 18"/>
<evidence type="ECO:0000256" key="14">
    <source>
        <dbReference type="ARBA" id="ARBA00023098"/>
    </source>
</evidence>
<comment type="catalytic activity">
    <reaction evidence="1 18">
        <text>a 1,2-diacyl-sn-glycero-3-phosphate + CTP + H(+) = a CDP-1,2-diacyl-sn-glycerol + diphosphate</text>
        <dbReference type="Rhea" id="RHEA:16229"/>
        <dbReference type="ChEBI" id="CHEBI:15378"/>
        <dbReference type="ChEBI" id="CHEBI:33019"/>
        <dbReference type="ChEBI" id="CHEBI:37563"/>
        <dbReference type="ChEBI" id="CHEBI:58332"/>
        <dbReference type="ChEBI" id="CHEBI:58608"/>
        <dbReference type="EC" id="2.7.7.41"/>
    </reaction>
</comment>
<feature type="transmembrane region" description="Helical" evidence="19">
    <location>
        <begin position="46"/>
        <end position="65"/>
    </location>
</feature>
<evidence type="ECO:0000256" key="12">
    <source>
        <dbReference type="ARBA" id="ARBA00022695"/>
    </source>
</evidence>